<organism evidence="6 7">
    <name type="scientific">Methanobrevibacter ruminantium (strain ATCC 35063 / DSM 1093 / JCM 13430 / OCM 146 / M1)</name>
    <name type="common">Methanobacterium ruminantium</name>
    <dbReference type="NCBI Taxonomy" id="634498"/>
    <lineage>
        <taxon>Archaea</taxon>
        <taxon>Methanobacteriati</taxon>
        <taxon>Methanobacteriota</taxon>
        <taxon>Methanomada group</taxon>
        <taxon>Methanobacteria</taxon>
        <taxon>Methanobacteriales</taxon>
        <taxon>Methanobacteriaceae</taxon>
        <taxon>Methanobrevibacter</taxon>
    </lineage>
</organism>
<gene>
    <name evidence="6" type="ordered locus">mru_1013</name>
</gene>
<feature type="domain" description="RsdA/BaiN/AoA(So)-like Rossmann fold-like" evidence="4">
    <location>
        <begin position="5"/>
        <end position="433"/>
    </location>
</feature>
<evidence type="ECO:0000259" key="4">
    <source>
        <dbReference type="Pfam" id="PF03486"/>
    </source>
</evidence>
<dbReference type="Pfam" id="PF22780">
    <property type="entry name" value="HI0933_like_1st"/>
    <property type="match status" value="2"/>
</dbReference>
<keyword evidence="7" id="KW-1185">Reference proteome</keyword>
<dbReference type="GeneID" id="8770665"/>
<evidence type="ECO:0000313" key="7">
    <source>
        <dbReference type="Proteomes" id="UP000008680"/>
    </source>
</evidence>
<evidence type="ECO:0008006" key="8">
    <source>
        <dbReference type="Google" id="ProtNLM"/>
    </source>
</evidence>
<feature type="domain" description="RsdA/BaiN/AoA(So)-like insert" evidence="5">
    <location>
        <begin position="288"/>
        <end position="371"/>
    </location>
</feature>
<dbReference type="PANTHER" id="PTHR42887:SF2">
    <property type="entry name" value="OS12G0638800 PROTEIN"/>
    <property type="match status" value="1"/>
</dbReference>
<evidence type="ECO:0000256" key="2">
    <source>
        <dbReference type="ARBA" id="ARBA00022630"/>
    </source>
</evidence>
<dbReference type="InterPro" id="IPR036188">
    <property type="entry name" value="FAD/NAD-bd_sf"/>
</dbReference>
<accession>D3E2V3</accession>
<dbReference type="InterPro" id="IPR023166">
    <property type="entry name" value="BaiN-like_dom_sf"/>
</dbReference>
<dbReference type="Gene3D" id="1.10.8.260">
    <property type="entry name" value="HI0933 insert domain-like"/>
    <property type="match status" value="1"/>
</dbReference>
<evidence type="ECO:0000259" key="5">
    <source>
        <dbReference type="Pfam" id="PF22780"/>
    </source>
</evidence>
<name>D3E2V3_METRM</name>
<dbReference type="PATRIC" id="fig|634498.28.peg.1011"/>
<dbReference type="SUPFAM" id="SSF160996">
    <property type="entry name" value="HI0933 insert domain-like"/>
    <property type="match status" value="1"/>
</dbReference>
<feature type="domain" description="RsdA/BaiN/AoA(So)-like insert" evidence="5">
    <location>
        <begin position="200"/>
        <end position="262"/>
    </location>
</feature>
<dbReference type="HOGENOM" id="CLU_025174_3_1_2"/>
<keyword evidence="2" id="KW-0285">Flavoprotein</keyword>
<dbReference type="EMBL" id="CP001719">
    <property type="protein sequence ID" value="ADC46864.1"/>
    <property type="molecule type" value="Genomic_DNA"/>
</dbReference>
<sequence length="442" mass="49510">MKEYKIAIIGGGPAGMIAAIRAAEILGPNAVCILEKNESLGKKLLLTGGGRCNITNNTPIHDQLNYYNKNKNFLKHSLYTLPQDKLLAIFEEKDLEFHQEDNKRVFPDSEDAHDILDILEEYLEELGVDVYNNTPINAQDIEHELNERMEPVFEIENEKISLNASKIIVSTGGITYPNTGSDGDGYKIASHMNHTITDIKPGLVSFNIDDFLLKTLSGLTLENVEVSFKDKKKKISVKGDILISHFGLTGPAIIDLSNRLLEKSDLTVLDDKLNLKSRDEIEELELFTNRITIDFTPDLTEEDIKNQITKDSPKNGKMAIKNYMKKYLPNNFIDYFLMKIDINPKKTMANITKKDKNKLAENLKRHVFEIESLEMDLAKVTIGGVKSKEIDAKTLESKYVEGLYFAGEVLEVAGPTGGYNLQIAFSTGYLAGQEAANSLKNE</sequence>
<comment type="cofactor">
    <cofactor evidence="1">
        <name>FAD</name>
        <dbReference type="ChEBI" id="CHEBI:57692"/>
    </cofactor>
</comment>
<dbReference type="PRINTS" id="PR00368">
    <property type="entry name" value="FADPNR"/>
</dbReference>
<dbReference type="Gene3D" id="2.40.30.10">
    <property type="entry name" value="Translation factors"/>
    <property type="match status" value="1"/>
</dbReference>
<dbReference type="InterPro" id="IPR055178">
    <property type="entry name" value="RsdA/BaiN/AoA(So)-like_dom"/>
</dbReference>
<dbReference type="InterPro" id="IPR057661">
    <property type="entry name" value="RsdA/BaiN/AoA(So)_Rossmann"/>
</dbReference>
<evidence type="ECO:0000256" key="3">
    <source>
        <dbReference type="ARBA" id="ARBA00022827"/>
    </source>
</evidence>
<reference evidence="6 7" key="1">
    <citation type="journal article" date="2010" name="PLoS ONE">
        <title>The genome sequence of the rumen methanogen Methanobrevibacter ruminantium reveals new possibilities for controlling ruminant methane emissions.</title>
        <authorList>
            <person name="Leahy S.C."/>
            <person name="Kelly W.J."/>
            <person name="Altermann E."/>
            <person name="Ronimus R.S."/>
            <person name="Yeoman C.J."/>
            <person name="Pacheco D.M."/>
            <person name="Li D."/>
            <person name="Kong Z."/>
            <person name="McTavish S."/>
            <person name="Sang C."/>
            <person name="Lambie S.C."/>
            <person name="Janssen P.H."/>
            <person name="Dey D."/>
            <person name="Attwood G.T."/>
        </authorList>
    </citation>
    <scope>NUCLEOTIDE SEQUENCE [LARGE SCALE GENOMIC DNA]</scope>
    <source>
        <strain evidence="7">ATCC 35063 / DSM 1093 / JCM 13430 / OCM 146 / M1</strain>
    </source>
</reference>
<dbReference type="RefSeq" id="WP_012955814.1">
    <property type="nucleotide sequence ID" value="NC_013790.1"/>
</dbReference>
<dbReference type="Proteomes" id="UP000008680">
    <property type="component" value="Chromosome"/>
</dbReference>
<dbReference type="NCBIfam" id="TIGR00275">
    <property type="entry name" value="aminoacetone oxidase family FAD-binding enzyme"/>
    <property type="match status" value="1"/>
</dbReference>
<dbReference type="SUPFAM" id="SSF51905">
    <property type="entry name" value="FAD/NAD(P)-binding domain"/>
    <property type="match status" value="1"/>
</dbReference>
<dbReference type="Pfam" id="PF03486">
    <property type="entry name" value="HI0933_like"/>
    <property type="match status" value="1"/>
</dbReference>
<evidence type="ECO:0000313" key="6">
    <source>
        <dbReference type="EMBL" id="ADC46864.1"/>
    </source>
</evidence>
<proteinExistence type="predicted"/>
<dbReference type="AlphaFoldDB" id="D3E2V3"/>
<dbReference type="PRINTS" id="PR00411">
    <property type="entry name" value="PNDRDTASEI"/>
</dbReference>
<dbReference type="STRING" id="634498.mru_1013"/>
<dbReference type="OrthoDB" id="11867at2157"/>
<evidence type="ECO:0000256" key="1">
    <source>
        <dbReference type="ARBA" id="ARBA00001974"/>
    </source>
</evidence>
<dbReference type="KEGG" id="mru:mru_1013"/>
<dbReference type="PANTHER" id="PTHR42887">
    <property type="entry name" value="OS12G0638800 PROTEIN"/>
    <property type="match status" value="1"/>
</dbReference>
<dbReference type="eggNOG" id="arCOG00575">
    <property type="taxonomic scope" value="Archaea"/>
</dbReference>
<dbReference type="Gene3D" id="3.50.50.60">
    <property type="entry name" value="FAD/NAD(P)-binding domain"/>
    <property type="match status" value="1"/>
</dbReference>
<dbReference type="InterPro" id="IPR004792">
    <property type="entry name" value="BaiN-like"/>
</dbReference>
<keyword evidence="3" id="KW-0274">FAD</keyword>
<protein>
    <recommendedName>
        <fullName evidence="8">Flavoprotein HI0933 family</fullName>
    </recommendedName>
</protein>